<evidence type="ECO:0000256" key="5">
    <source>
        <dbReference type="SAM" id="MobiDB-lite"/>
    </source>
</evidence>
<dbReference type="PANTHER" id="PTHR31973">
    <property type="entry name" value="POLYPROTEIN, PUTATIVE-RELATED"/>
    <property type="match status" value="1"/>
</dbReference>
<evidence type="ECO:0000256" key="3">
    <source>
        <dbReference type="ARBA" id="ARBA00022833"/>
    </source>
</evidence>
<dbReference type="Proteomes" id="UP001172457">
    <property type="component" value="Chromosome 4"/>
</dbReference>
<dbReference type="GO" id="GO:0008270">
    <property type="term" value="F:zinc ion binding"/>
    <property type="evidence" value="ECO:0007669"/>
    <property type="project" value="UniProtKB-KW"/>
</dbReference>
<keyword evidence="8" id="KW-1185">Reference proteome</keyword>
<dbReference type="Pfam" id="PF10551">
    <property type="entry name" value="MULE"/>
    <property type="match status" value="1"/>
</dbReference>
<feature type="domain" description="SWIM-type" evidence="6">
    <location>
        <begin position="718"/>
        <end position="760"/>
    </location>
</feature>
<reference evidence="7" key="1">
    <citation type="submission" date="2023-03" db="EMBL/GenBank/DDBJ databases">
        <title>Chromosome-scale reference genome and RAD-based genetic map of yellow starthistle (Centaurea solstitialis) reveal putative structural variation and QTLs associated with invader traits.</title>
        <authorList>
            <person name="Reatini B."/>
            <person name="Cang F.A."/>
            <person name="Jiang Q."/>
            <person name="Mckibben M.T.W."/>
            <person name="Barker M.S."/>
            <person name="Rieseberg L.H."/>
            <person name="Dlugosch K.M."/>
        </authorList>
    </citation>
    <scope>NUCLEOTIDE SEQUENCE</scope>
    <source>
        <strain evidence="7">CAN-66</strain>
        <tissue evidence="7">Leaf</tissue>
    </source>
</reference>
<evidence type="ECO:0000256" key="4">
    <source>
        <dbReference type="PROSITE-ProRule" id="PRU00325"/>
    </source>
</evidence>
<dbReference type="AlphaFoldDB" id="A0AA38WJT4"/>
<dbReference type="SMART" id="SM00575">
    <property type="entry name" value="ZnF_PMZ"/>
    <property type="match status" value="1"/>
</dbReference>
<dbReference type="InterPro" id="IPR058594">
    <property type="entry name" value="PB1-like_dom_pln"/>
</dbReference>
<keyword evidence="2 4" id="KW-0863">Zinc-finger</keyword>
<dbReference type="Pfam" id="PF26130">
    <property type="entry name" value="PB1-like"/>
    <property type="match status" value="1"/>
</dbReference>
<dbReference type="InterPro" id="IPR007527">
    <property type="entry name" value="Znf_SWIM"/>
</dbReference>
<protein>
    <recommendedName>
        <fullName evidence="6">SWIM-type domain-containing protein</fullName>
    </recommendedName>
</protein>
<dbReference type="InterPro" id="IPR018289">
    <property type="entry name" value="MULE_transposase_dom"/>
</dbReference>
<proteinExistence type="predicted"/>
<gene>
    <name evidence="7" type="ORF">OSB04_016529</name>
</gene>
<evidence type="ECO:0000256" key="1">
    <source>
        <dbReference type="ARBA" id="ARBA00022723"/>
    </source>
</evidence>
<dbReference type="PROSITE" id="PS50966">
    <property type="entry name" value="ZF_SWIM"/>
    <property type="match status" value="1"/>
</dbReference>
<evidence type="ECO:0000313" key="8">
    <source>
        <dbReference type="Proteomes" id="UP001172457"/>
    </source>
</evidence>
<comment type="caution">
    <text evidence="7">The sequence shown here is derived from an EMBL/GenBank/DDBJ whole genome shotgun (WGS) entry which is preliminary data.</text>
</comment>
<keyword evidence="1" id="KW-0479">Metal-binding</keyword>
<dbReference type="PANTHER" id="PTHR31973:SF190">
    <property type="entry name" value="MULE TRANSPOSASE DOMAIN-CONTAINING PROTEIN"/>
    <property type="match status" value="1"/>
</dbReference>
<dbReference type="EMBL" id="JARYMX010000004">
    <property type="protein sequence ID" value="KAJ9552484.1"/>
    <property type="molecule type" value="Genomic_DNA"/>
</dbReference>
<organism evidence="7 8">
    <name type="scientific">Centaurea solstitialis</name>
    <name type="common">yellow star-thistle</name>
    <dbReference type="NCBI Taxonomy" id="347529"/>
    <lineage>
        <taxon>Eukaryota</taxon>
        <taxon>Viridiplantae</taxon>
        <taxon>Streptophyta</taxon>
        <taxon>Embryophyta</taxon>
        <taxon>Tracheophyta</taxon>
        <taxon>Spermatophyta</taxon>
        <taxon>Magnoliopsida</taxon>
        <taxon>eudicotyledons</taxon>
        <taxon>Gunneridae</taxon>
        <taxon>Pentapetalae</taxon>
        <taxon>asterids</taxon>
        <taxon>campanulids</taxon>
        <taxon>Asterales</taxon>
        <taxon>Asteraceae</taxon>
        <taxon>Carduoideae</taxon>
        <taxon>Cardueae</taxon>
        <taxon>Centaureinae</taxon>
        <taxon>Centaurea</taxon>
    </lineage>
</organism>
<feature type="compositionally biased region" description="Basic residues" evidence="5">
    <location>
        <begin position="811"/>
        <end position="826"/>
    </location>
</feature>
<dbReference type="Pfam" id="PF04434">
    <property type="entry name" value="SWIM"/>
    <property type="match status" value="1"/>
</dbReference>
<sequence>MVQTQWNIRRSTYDEVAIHEVYELYPSLISLKLHHGGFFTKYPGKVYYNGKINFIDLVDTGKLSFQDLRMVMAELGNKDDVSRYYHFKVPNFDLDFGLQPLANDEHTLNMFKHAPKCKIIEVYSEAGKELGHIQTSDATDVYHVKEMGEATDVYHVTGTNMAITNFDLFEDFDPFYEVSNKEMAIENRIEEDDDVAEDSDFEGGEGGIVGDVDVDMENFILNIDIDAEWIRKLNEITDRPNVDIDIEAMSLEELESASDDSDLESGSGGTHFYVGQVFGSKEAIKKRLDMHAVETRRDIQLVKNDLGRMRAVCKGILPEFRKNGLVTHSENKACCPWVLHISIGKHDKTWMVKTYVDTHKCLQSRKVKVCTTTWLSEQITDTIATNPDIPLKSLREGLEKRFMMKVSQDKTFRAKTMAIKKVRGDYAEQYTYLRDYICELQRINPETTVKLEVEREVNISSTTRQFKRIYICLGVLKKGFKAGLRNLLGLDGAFMKGPFPGQILTAVGIDPNNGIYPLAYAIVEAETTQSWSWFLEYLGDDLDLSVNSNFTFISDRQKGIIPAIAKLHPCADHRYCVRHIYENMKLTWKGKAYEEHIWKCAKACTVPLFDKAMEELKKLNVGAYEWLKRIPPQRYFDHSDVLLNNMCEVFNKQLVDARDKPIITALEYIRGYLMKRIASIQKLIDKEDGPLTPTTTMLDSIKEEAAEYVVIWNGGDEYQVSGPRRDQCVVDVNKKVCSCRYWELTGIPCKHAVATIWNISANGGDVALQEAWVHPVYWLDTWKTMYSFKVSPTHGRLMWPKFGCPSTLTPPKHHTQVGRPRKKRRKTAEELSQAVGKGSKLSRL</sequence>
<dbReference type="InterPro" id="IPR006564">
    <property type="entry name" value="Znf_PMZ"/>
</dbReference>
<accession>A0AA38WJT4</accession>
<keyword evidence="3" id="KW-0862">Zinc</keyword>
<evidence type="ECO:0000259" key="6">
    <source>
        <dbReference type="PROSITE" id="PS50966"/>
    </source>
</evidence>
<evidence type="ECO:0000256" key="2">
    <source>
        <dbReference type="ARBA" id="ARBA00022771"/>
    </source>
</evidence>
<feature type="region of interest" description="Disordered" evidence="5">
    <location>
        <begin position="808"/>
        <end position="844"/>
    </location>
</feature>
<name>A0AA38WJT4_9ASTR</name>
<evidence type="ECO:0000313" key="7">
    <source>
        <dbReference type="EMBL" id="KAJ9552484.1"/>
    </source>
</evidence>